<accession>A0A367QKB9</accession>
<dbReference type="Pfam" id="PF20254">
    <property type="entry name" value="DMFA2_C"/>
    <property type="match status" value="1"/>
</dbReference>
<dbReference type="Proteomes" id="UP000252107">
    <property type="component" value="Unassembled WGS sequence"/>
</dbReference>
<sequence length="990" mass="111355">MSNEPQFIYYPISVNSNVETIKLFENKDPRFDGAINGGSPSLVSSDDKPYDAGFKFKSSQAGKIKALRCWISSQDNINQPHKARLWDAETKQKLAEVTFTNIVGDAWNEATLNPPIEIQPNKVYIASADVLKNLPRQGNFFAMPFVKGPITALATTESTNGVFAYYDLEGGYDNPALAPVFPKRSFENSYYYQDIVFESNGKSTTIQDIKLFENKDPRFDGAINGGSPSLVSSDDKPYDAGFKFKSSQAGKIKALRCWISSQDNINQPHKARLWDAETKQKLAEVTFTNIVGDAWNEATLNPPVEIQPNKVYIASTDMLKNLPRQGNFFATPFVKGPITALATTESKNGIFAYYDLEGGYDNPALAPIFPQWSFENSYYYQDIVFESNGEPTTLRVREHVVNHPIFLENLKPGTENWLQINYATGLEIAAFMTAESINKGESIDIKANILNPGNIKIEVYRLGYYGGVGARLVSTADNIPAIKQPISNEQVDTQTKLIRYDWGKTYTITTDDTWVTGCYMVKLTDKITTKQCIAFFVLRDDALESDVIYKFGFATHLAYNTFAYDEVNRKSTYSKGERALQISQDRPWEANTYNTDAVNSNPLRWEVNTIRWLEKNCYRVSYCSGQDIDKNGSVFVTKYRVFMNSGHDEYWSFKEYKAIKESIEAGVHVVSLSANTCYWNIKWHDDYRTADLYKLNEPLAGGVVSNYVPDTFNIPPTYRFRDPDLLGKTFDGCQIRGECGLLGVGYIGDISNIYAGYDLTVKKDHDVFRETGLTVGSKLNQLLGYEWDHIDPSPQAQPQIKSDTPNFLDCIIFESTIPNTIPDISNVSQSFLGDLPMEAVQTSHSVYFTTPSGARVFAIGSIQSVWGLDSWEVLPARESTAYQRLIYNVFEDMGVWGGFAPPVSVQLMERMMTPHFLENQPSPEPHHFNSLLQHIGALLTQATDESVKSKLDLALRQLRYGDYEAVRKYLIDAGYPELVSQVPNPPSIKG</sequence>
<dbReference type="Pfam" id="PF13313">
    <property type="entry name" value="DUF4082"/>
    <property type="match status" value="2"/>
</dbReference>
<feature type="domain" description="DUF4082" evidence="1">
    <location>
        <begin position="43"/>
        <end position="167"/>
    </location>
</feature>
<feature type="domain" description="DUF4082" evidence="1">
    <location>
        <begin position="231"/>
        <end position="355"/>
    </location>
</feature>
<gene>
    <name evidence="3" type="ORF">A6770_03000</name>
</gene>
<feature type="domain" description="N,N-dimethylformamidase beta subunit-like C-terminal" evidence="2">
    <location>
        <begin position="457"/>
        <end position="869"/>
    </location>
</feature>
<keyword evidence="4" id="KW-1185">Reference proteome</keyword>
<protein>
    <recommendedName>
        <fullName evidence="5">DUF4082 domain-containing protein</fullName>
    </recommendedName>
</protein>
<evidence type="ECO:0000259" key="2">
    <source>
        <dbReference type="Pfam" id="PF20254"/>
    </source>
</evidence>
<evidence type="ECO:0008006" key="5">
    <source>
        <dbReference type="Google" id="ProtNLM"/>
    </source>
</evidence>
<dbReference type="EMBL" id="LXQD01000317">
    <property type="protein sequence ID" value="RCJ24646.1"/>
    <property type="molecule type" value="Genomic_DNA"/>
</dbReference>
<dbReference type="InterPro" id="IPR046540">
    <property type="entry name" value="DMFA2_C"/>
</dbReference>
<evidence type="ECO:0000313" key="4">
    <source>
        <dbReference type="Proteomes" id="UP000252107"/>
    </source>
</evidence>
<comment type="caution">
    <text evidence="3">The sequence shown here is derived from an EMBL/GenBank/DDBJ whole genome shotgun (WGS) entry which is preliminary data.</text>
</comment>
<reference evidence="3" key="1">
    <citation type="submission" date="2016-04" db="EMBL/GenBank/DDBJ databases">
        <authorList>
            <person name="Tabuchi Yagui T.R."/>
        </authorList>
    </citation>
    <scope>NUCLEOTIDE SEQUENCE [LARGE SCALE GENOMIC DNA]</scope>
    <source>
        <strain evidence="3">NIES-26</strain>
    </source>
</reference>
<organism evidence="3 4">
    <name type="scientific">Nostoc minutum NIES-26</name>
    <dbReference type="NCBI Taxonomy" id="1844469"/>
    <lineage>
        <taxon>Bacteria</taxon>
        <taxon>Bacillati</taxon>
        <taxon>Cyanobacteriota</taxon>
        <taxon>Cyanophyceae</taxon>
        <taxon>Nostocales</taxon>
        <taxon>Nostocaceae</taxon>
        <taxon>Nostoc</taxon>
    </lineage>
</organism>
<dbReference type="InterPro" id="IPR025141">
    <property type="entry name" value="DUF4082"/>
</dbReference>
<evidence type="ECO:0000259" key="1">
    <source>
        <dbReference type="Pfam" id="PF13313"/>
    </source>
</evidence>
<dbReference type="AlphaFoldDB" id="A0A367QKB9"/>
<proteinExistence type="predicted"/>
<name>A0A367QKB9_9NOSO</name>
<evidence type="ECO:0000313" key="3">
    <source>
        <dbReference type="EMBL" id="RCJ24646.1"/>
    </source>
</evidence>